<dbReference type="InterPro" id="IPR003661">
    <property type="entry name" value="HisK_dim/P_dom"/>
</dbReference>
<gene>
    <name evidence="9" type="primary">sasA_57</name>
    <name evidence="9" type="ORF">SDC9_18253</name>
</gene>
<evidence type="ECO:0000259" key="8">
    <source>
        <dbReference type="PROSITE" id="PS50109"/>
    </source>
</evidence>
<evidence type="ECO:0000256" key="1">
    <source>
        <dbReference type="ARBA" id="ARBA00000085"/>
    </source>
</evidence>
<reference evidence="9" key="1">
    <citation type="submission" date="2019-08" db="EMBL/GenBank/DDBJ databases">
        <authorList>
            <person name="Kucharzyk K."/>
            <person name="Murdoch R.W."/>
            <person name="Higgins S."/>
            <person name="Loffler F."/>
        </authorList>
    </citation>
    <scope>NUCLEOTIDE SEQUENCE</scope>
</reference>
<dbReference type="InterPro" id="IPR005467">
    <property type="entry name" value="His_kinase_dom"/>
</dbReference>
<dbReference type="EC" id="2.7.13.3" evidence="2"/>
<keyword evidence="4 9" id="KW-0808">Transferase</keyword>
<evidence type="ECO:0000256" key="5">
    <source>
        <dbReference type="ARBA" id="ARBA00022777"/>
    </source>
</evidence>
<dbReference type="PANTHER" id="PTHR45453">
    <property type="entry name" value="PHOSPHATE REGULON SENSOR PROTEIN PHOR"/>
    <property type="match status" value="1"/>
</dbReference>
<evidence type="ECO:0000256" key="6">
    <source>
        <dbReference type="ARBA" id="ARBA00023012"/>
    </source>
</evidence>
<dbReference type="PRINTS" id="PR00344">
    <property type="entry name" value="BCTRLSENSOR"/>
</dbReference>
<dbReference type="InterPro" id="IPR050351">
    <property type="entry name" value="BphY/WalK/GraS-like"/>
</dbReference>
<keyword evidence="7" id="KW-0812">Transmembrane</keyword>
<dbReference type="Gene3D" id="6.10.340.10">
    <property type="match status" value="1"/>
</dbReference>
<dbReference type="GO" id="GO:0000155">
    <property type="term" value="F:phosphorelay sensor kinase activity"/>
    <property type="evidence" value="ECO:0007669"/>
    <property type="project" value="InterPro"/>
</dbReference>
<evidence type="ECO:0000256" key="4">
    <source>
        <dbReference type="ARBA" id="ARBA00022679"/>
    </source>
</evidence>
<dbReference type="AlphaFoldDB" id="A0A644TZS1"/>
<dbReference type="GO" id="GO:0005886">
    <property type="term" value="C:plasma membrane"/>
    <property type="evidence" value="ECO:0007669"/>
    <property type="project" value="TreeGrafter"/>
</dbReference>
<proteinExistence type="predicted"/>
<keyword evidence="7" id="KW-0472">Membrane</keyword>
<dbReference type="GO" id="GO:0016036">
    <property type="term" value="P:cellular response to phosphate starvation"/>
    <property type="evidence" value="ECO:0007669"/>
    <property type="project" value="TreeGrafter"/>
</dbReference>
<organism evidence="9">
    <name type="scientific">bioreactor metagenome</name>
    <dbReference type="NCBI Taxonomy" id="1076179"/>
    <lineage>
        <taxon>unclassified sequences</taxon>
        <taxon>metagenomes</taxon>
        <taxon>ecological metagenomes</taxon>
    </lineage>
</organism>
<dbReference type="PANTHER" id="PTHR45453:SF1">
    <property type="entry name" value="PHOSPHATE REGULON SENSOR PROTEIN PHOR"/>
    <property type="match status" value="1"/>
</dbReference>
<feature type="transmembrane region" description="Helical" evidence="7">
    <location>
        <begin position="168"/>
        <end position="187"/>
    </location>
</feature>
<dbReference type="Pfam" id="PF02518">
    <property type="entry name" value="HATPase_c"/>
    <property type="match status" value="1"/>
</dbReference>
<dbReference type="Gene3D" id="1.10.287.130">
    <property type="match status" value="1"/>
</dbReference>
<dbReference type="SMART" id="SM00387">
    <property type="entry name" value="HATPase_c"/>
    <property type="match status" value="1"/>
</dbReference>
<dbReference type="CDD" id="cd00075">
    <property type="entry name" value="HATPase"/>
    <property type="match status" value="1"/>
</dbReference>
<feature type="domain" description="Histidine kinase" evidence="8">
    <location>
        <begin position="248"/>
        <end position="466"/>
    </location>
</feature>
<evidence type="ECO:0000256" key="2">
    <source>
        <dbReference type="ARBA" id="ARBA00012438"/>
    </source>
</evidence>
<dbReference type="SMART" id="SM00388">
    <property type="entry name" value="HisKA"/>
    <property type="match status" value="1"/>
</dbReference>
<dbReference type="Pfam" id="PF00512">
    <property type="entry name" value="HisKA"/>
    <property type="match status" value="1"/>
</dbReference>
<dbReference type="Gene3D" id="3.30.565.10">
    <property type="entry name" value="Histidine kinase-like ATPase, C-terminal domain"/>
    <property type="match status" value="1"/>
</dbReference>
<dbReference type="EMBL" id="VSSQ01000066">
    <property type="protein sequence ID" value="MPL72468.1"/>
    <property type="molecule type" value="Genomic_DNA"/>
</dbReference>
<comment type="catalytic activity">
    <reaction evidence="1">
        <text>ATP + protein L-histidine = ADP + protein N-phospho-L-histidine.</text>
        <dbReference type="EC" id="2.7.13.3"/>
    </reaction>
</comment>
<dbReference type="PROSITE" id="PS50109">
    <property type="entry name" value="HIS_KIN"/>
    <property type="match status" value="1"/>
</dbReference>
<keyword evidence="5 9" id="KW-0418">Kinase</keyword>
<comment type="caution">
    <text evidence="9">The sequence shown here is derived from an EMBL/GenBank/DDBJ whole genome shotgun (WGS) entry which is preliminary data.</text>
</comment>
<sequence length="472" mass="53904">MKNKLAYRYRVVAYFTLLLLSVTLAFALIYTHRERVFKIELLKNEMVPYQRFIHSHLSKSLASGKGISESMREIESAIPQKIRVTILSEDSWVLYDNFSEYENITKSHLDRPELIDATSHGSGSAVRYSNTLKAQYLYHATKYPDIYIRTALEYNESVLPFVIRENRYMAIIIIVLLISVAAIIFMARRINKPVAALKEFMEAIQNGELESKEIIFPNDDLGDVGEKIMKAFTQMEENKKYKQELTHNVAHELKTPVTGIRGYLETMINQENMDPDQRRFFLERAYAQTLRLASIINDISILNKMEGSPRAFHTEIVNIKRCVEEIKSDLSFKLDERGIKMEITIPEELQIKGSYMLIYSLFKNLTDNSLEHAGENVSIIIECSQIAGKDAFFRYSDNGKGVPDHQIEKIFERFYRVEKGRSRRSGGSGLGLSIVKNAVKMHNGEIKAENLPGGGLLFSFSLSNVVLPQSGA</sequence>
<name>A0A644TZS1_9ZZZZ</name>
<evidence type="ECO:0000256" key="7">
    <source>
        <dbReference type="SAM" id="Phobius"/>
    </source>
</evidence>
<keyword evidence="6" id="KW-0902">Two-component regulatory system</keyword>
<dbReference type="InterPro" id="IPR003594">
    <property type="entry name" value="HATPase_dom"/>
</dbReference>
<keyword evidence="3" id="KW-0597">Phosphoprotein</keyword>
<dbReference type="GO" id="GO:0004721">
    <property type="term" value="F:phosphoprotein phosphatase activity"/>
    <property type="evidence" value="ECO:0007669"/>
    <property type="project" value="TreeGrafter"/>
</dbReference>
<dbReference type="SUPFAM" id="SSF55874">
    <property type="entry name" value="ATPase domain of HSP90 chaperone/DNA topoisomerase II/histidine kinase"/>
    <property type="match status" value="1"/>
</dbReference>
<dbReference type="InterPro" id="IPR004358">
    <property type="entry name" value="Sig_transdc_His_kin-like_C"/>
</dbReference>
<dbReference type="InterPro" id="IPR036890">
    <property type="entry name" value="HATPase_C_sf"/>
</dbReference>
<protein>
    <recommendedName>
        <fullName evidence="2">histidine kinase</fullName>
        <ecNumber evidence="2">2.7.13.3</ecNumber>
    </recommendedName>
</protein>
<dbReference type="InterPro" id="IPR036097">
    <property type="entry name" value="HisK_dim/P_sf"/>
</dbReference>
<keyword evidence="7" id="KW-1133">Transmembrane helix</keyword>
<accession>A0A644TZS1</accession>
<evidence type="ECO:0000313" key="9">
    <source>
        <dbReference type="EMBL" id="MPL72468.1"/>
    </source>
</evidence>
<evidence type="ECO:0000256" key="3">
    <source>
        <dbReference type="ARBA" id="ARBA00022553"/>
    </source>
</evidence>
<dbReference type="SUPFAM" id="SSF47384">
    <property type="entry name" value="Homodimeric domain of signal transducing histidine kinase"/>
    <property type="match status" value="1"/>
</dbReference>
<dbReference type="CDD" id="cd00082">
    <property type="entry name" value="HisKA"/>
    <property type="match status" value="1"/>
</dbReference>